<evidence type="ECO:0000313" key="4">
    <source>
        <dbReference type="EMBL" id="MBB3154787.1"/>
    </source>
</evidence>
<keyword evidence="5" id="KW-1185">Reference proteome</keyword>
<comment type="similarity">
    <text evidence="2">Belongs to the ROK (NagC/XylR) family.</text>
</comment>
<dbReference type="InterPro" id="IPR043129">
    <property type="entry name" value="ATPase_NBD"/>
</dbReference>
<dbReference type="EMBL" id="JACHXW010000018">
    <property type="protein sequence ID" value="MBB3154787.1"/>
    <property type="molecule type" value="Genomic_DNA"/>
</dbReference>
<comment type="function">
    <text evidence="1">Transcriptional repressor of xylose-utilizing enzymes.</text>
</comment>
<dbReference type="InterPro" id="IPR000600">
    <property type="entry name" value="ROK"/>
</dbReference>
<dbReference type="InterPro" id="IPR036390">
    <property type="entry name" value="WH_DNA-bd_sf"/>
</dbReference>
<comment type="caution">
    <text evidence="4">The sequence shown here is derived from an EMBL/GenBank/DDBJ whole genome shotgun (WGS) entry which is preliminary data.</text>
</comment>
<accession>A0A7W5CBR3</accession>
<dbReference type="GO" id="GO:0042732">
    <property type="term" value="P:D-xylose metabolic process"/>
    <property type="evidence" value="ECO:0007669"/>
    <property type="project" value="UniProtKB-KW"/>
</dbReference>
<sequence length="343" mass="37839">MSDRISSAKEMKKVILHNIREALLTLGSATKVELSNRLGISFPTVSKFLSEMDKEGELLIVGLDHSSGGRRANRYAYNPEHMLGLAVFLEKTEMNYWLFNCLGEVKETGSSSAAIADDVQSLASNIEAILAKHPKVKSIAIGVPGSVNSGRIIHIPGYGHFHDFDLKGYLETRFSIPVVVENDMNAAVLGYNVHQADKGQMSFIYLYFGQNGPGAGIIINGQVLRGSTFFSGEVTYVPQYDDMNFGEALNVGEESRRPDAAKLDRWDAISRLVATFTAIINPHAIIFCKHEMNDSALAQIALRSAVYAPQEHLPKLVISDWKQDYLFGLQRLGLDLMLAGEKM</sequence>
<name>A0A7W5CBR3_9BACL</name>
<organism evidence="4 5">
    <name type="scientific">Paenibacillus endophyticus</name>
    <dbReference type="NCBI Taxonomy" id="1294268"/>
    <lineage>
        <taxon>Bacteria</taxon>
        <taxon>Bacillati</taxon>
        <taxon>Bacillota</taxon>
        <taxon>Bacilli</taxon>
        <taxon>Bacillales</taxon>
        <taxon>Paenibacillaceae</taxon>
        <taxon>Paenibacillus</taxon>
    </lineage>
</organism>
<dbReference type="PANTHER" id="PTHR18964">
    <property type="entry name" value="ROK (REPRESSOR, ORF, KINASE) FAMILY"/>
    <property type="match status" value="1"/>
</dbReference>
<keyword evidence="3" id="KW-0119">Carbohydrate metabolism</keyword>
<dbReference type="PANTHER" id="PTHR18964:SF149">
    <property type="entry name" value="BIFUNCTIONAL UDP-N-ACETYLGLUCOSAMINE 2-EPIMERASE_N-ACETYLMANNOSAMINE KINASE"/>
    <property type="match status" value="1"/>
</dbReference>
<dbReference type="Proteomes" id="UP000518605">
    <property type="component" value="Unassembled WGS sequence"/>
</dbReference>
<evidence type="ECO:0000256" key="3">
    <source>
        <dbReference type="ARBA" id="ARBA00022629"/>
    </source>
</evidence>
<evidence type="ECO:0000256" key="2">
    <source>
        <dbReference type="ARBA" id="ARBA00006479"/>
    </source>
</evidence>
<evidence type="ECO:0000256" key="1">
    <source>
        <dbReference type="ARBA" id="ARBA00002486"/>
    </source>
</evidence>
<gene>
    <name evidence="4" type="ORF">FHS16_004869</name>
</gene>
<dbReference type="RefSeq" id="WP_183568854.1">
    <property type="nucleotide sequence ID" value="NZ_CBCSLB010000018.1"/>
</dbReference>
<dbReference type="CDD" id="cd23763">
    <property type="entry name" value="ASKHA_ATPase_ROK"/>
    <property type="match status" value="1"/>
</dbReference>
<protein>
    <recommendedName>
        <fullName evidence="6">ROK family transcriptional regulator</fullName>
    </recommendedName>
</protein>
<dbReference type="Gene3D" id="3.30.420.40">
    <property type="match status" value="2"/>
</dbReference>
<reference evidence="4 5" key="1">
    <citation type="submission" date="2020-08" db="EMBL/GenBank/DDBJ databases">
        <title>Genomic Encyclopedia of Type Strains, Phase III (KMG-III): the genomes of soil and plant-associated and newly described type strains.</title>
        <authorList>
            <person name="Whitman W."/>
        </authorList>
    </citation>
    <scope>NUCLEOTIDE SEQUENCE [LARGE SCALE GENOMIC DNA]</scope>
    <source>
        <strain evidence="4 5">CECT 8234</strain>
    </source>
</reference>
<dbReference type="InterPro" id="IPR036388">
    <property type="entry name" value="WH-like_DNA-bd_sf"/>
</dbReference>
<dbReference type="Pfam" id="PF00480">
    <property type="entry name" value="ROK"/>
    <property type="match status" value="1"/>
</dbReference>
<dbReference type="SUPFAM" id="SSF53067">
    <property type="entry name" value="Actin-like ATPase domain"/>
    <property type="match status" value="1"/>
</dbReference>
<evidence type="ECO:0000313" key="5">
    <source>
        <dbReference type="Proteomes" id="UP000518605"/>
    </source>
</evidence>
<evidence type="ECO:0008006" key="6">
    <source>
        <dbReference type="Google" id="ProtNLM"/>
    </source>
</evidence>
<dbReference type="AlphaFoldDB" id="A0A7W5CBR3"/>
<keyword evidence="3" id="KW-0859">Xylose metabolism</keyword>
<proteinExistence type="inferred from homology"/>
<dbReference type="SUPFAM" id="SSF46785">
    <property type="entry name" value="Winged helix' DNA-binding domain"/>
    <property type="match status" value="1"/>
</dbReference>
<dbReference type="Gene3D" id="1.10.10.10">
    <property type="entry name" value="Winged helix-like DNA-binding domain superfamily/Winged helix DNA-binding domain"/>
    <property type="match status" value="1"/>
</dbReference>